<proteinExistence type="predicted"/>
<organism evidence="3 4">
    <name type="scientific">Pisolithus microcarpus 441</name>
    <dbReference type="NCBI Taxonomy" id="765257"/>
    <lineage>
        <taxon>Eukaryota</taxon>
        <taxon>Fungi</taxon>
        <taxon>Dikarya</taxon>
        <taxon>Basidiomycota</taxon>
        <taxon>Agaricomycotina</taxon>
        <taxon>Agaricomycetes</taxon>
        <taxon>Agaricomycetidae</taxon>
        <taxon>Boletales</taxon>
        <taxon>Sclerodermatineae</taxon>
        <taxon>Pisolithaceae</taxon>
        <taxon>Pisolithus</taxon>
    </lineage>
</organism>
<keyword evidence="4" id="KW-1185">Reference proteome</keyword>
<reference evidence="3 4" key="1">
    <citation type="submission" date="2014-04" db="EMBL/GenBank/DDBJ databases">
        <authorList>
            <consortium name="DOE Joint Genome Institute"/>
            <person name="Kuo A."/>
            <person name="Kohler A."/>
            <person name="Costa M.D."/>
            <person name="Nagy L.G."/>
            <person name="Floudas D."/>
            <person name="Copeland A."/>
            <person name="Barry K.W."/>
            <person name="Cichocki N."/>
            <person name="Veneault-Fourrey C."/>
            <person name="LaButti K."/>
            <person name="Lindquist E.A."/>
            <person name="Lipzen A."/>
            <person name="Lundell T."/>
            <person name="Morin E."/>
            <person name="Murat C."/>
            <person name="Sun H."/>
            <person name="Tunlid A."/>
            <person name="Henrissat B."/>
            <person name="Grigoriev I.V."/>
            <person name="Hibbett D.S."/>
            <person name="Martin F."/>
            <person name="Nordberg H.P."/>
            <person name="Cantor M.N."/>
            <person name="Hua S.X."/>
        </authorList>
    </citation>
    <scope>NUCLEOTIDE SEQUENCE [LARGE SCALE GENOMIC DNA]</scope>
    <source>
        <strain evidence="3 4">441</strain>
    </source>
</reference>
<feature type="transmembrane region" description="Helical" evidence="1">
    <location>
        <begin position="12"/>
        <end position="34"/>
    </location>
</feature>
<dbReference type="EMBL" id="KN833721">
    <property type="protein sequence ID" value="KIK23971.1"/>
    <property type="molecule type" value="Genomic_DNA"/>
</dbReference>
<keyword evidence="1" id="KW-0472">Membrane</keyword>
<dbReference type="PANTHER" id="PTHR40465">
    <property type="entry name" value="CHROMOSOME 1, WHOLE GENOME SHOTGUN SEQUENCE"/>
    <property type="match status" value="1"/>
</dbReference>
<feature type="transmembrane region" description="Helical" evidence="1">
    <location>
        <begin position="153"/>
        <end position="176"/>
    </location>
</feature>
<reference evidence="4" key="2">
    <citation type="submission" date="2015-01" db="EMBL/GenBank/DDBJ databases">
        <title>Evolutionary Origins and Diversification of the Mycorrhizal Mutualists.</title>
        <authorList>
            <consortium name="DOE Joint Genome Institute"/>
            <consortium name="Mycorrhizal Genomics Consortium"/>
            <person name="Kohler A."/>
            <person name="Kuo A."/>
            <person name="Nagy L.G."/>
            <person name="Floudas D."/>
            <person name="Copeland A."/>
            <person name="Barry K.W."/>
            <person name="Cichocki N."/>
            <person name="Veneault-Fourrey C."/>
            <person name="LaButti K."/>
            <person name="Lindquist E.A."/>
            <person name="Lipzen A."/>
            <person name="Lundell T."/>
            <person name="Morin E."/>
            <person name="Murat C."/>
            <person name="Riley R."/>
            <person name="Ohm R."/>
            <person name="Sun H."/>
            <person name="Tunlid A."/>
            <person name="Henrissat B."/>
            <person name="Grigoriev I.V."/>
            <person name="Hibbett D.S."/>
            <person name="Martin F."/>
        </authorList>
    </citation>
    <scope>NUCLEOTIDE SEQUENCE [LARGE SCALE GENOMIC DNA]</scope>
    <source>
        <strain evidence="4">441</strain>
    </source>
</reference>
<dbReference type="InterPro" id="IPR045339">
    <property type="entry name" value="DUF6534"/>
</dbReference>
<feature type="transmembrane region" description="Helical" evidence="1">
    <location>
        <begin position="197"/>
        <end position="222"/>
    </location>
</feature>
<sequence>MNPFQELELKSVFAPITVGVVVSAILLGCAIVQASSYYKNFHADSWLLKVLVATEMLFQSIRTPLLTIGMWQLDFGPSQLLVFIHTSLSTVIILSASTAFLAQATFAVLLYKLFRWPILFVVHLSLTALRFVLHITIGVESYGMTNPGDLVHVWYWCISTILILSILCDTFVTASLTYQLKMQKTDFTQSLQVIDHMIAFTFATGFLASAVELAAAICFWTLPENYTWVSLLIIVSGLYTVSVLAALNQRRQFHHMLPDHDCGVQAGPDPMSRFVSDCLHREQVEVL</sequence>
<evidence type="ECO:0000259" key="2">
    <source>
        <dbReference type="Pfam" id="PF20152"/>
    </source>
</evidence>
<evidence type="ECO:0000313" key="3">
    <source>
        <dbReference type="EMBL" id="KIK23971.1"/>
    </source>
</evidence>
<evidence type="ECO:0000313" key="4">
    <source>
        <dbReference type="Proteomes" id="UP000054018"/>
    </source>
</evidence>
<feature type="transmembrane region" description="Helical" evidence="1">
    <location>
        <begin position="113"/>
        <end position="133"/>
    </location>
</feature>
<gene>
    <name evidence="3" type="ORF">PISMIDRAFT_678704</name>
</gene>
<dbReference type="Pfam" id="PF20152">
    <property type="entry name" value="DUF6534"/>
    <property type="match status" value="1"/>
</dbReference>
<dbReference type="PANTHER" id="PTHR40465:SF1">
    <property type="entry name" value="DUF6534 DOMAIN-CONTAINING PROTEIN"/>
    <property type="match status" value="1"/>
</dbReference>
<feature type="domain" description="DUF6534" evidence="2">
    <location>
        <begin position="165"/>
        <end position="251"/>
    </location>
</feature>
<dbReference type="HOGENOM" id="CLU_046025_0_1_1"/>
<accession>A0A0C9Z4I0</accession>
<protein>
    <recommendedName>
        <fullName evidence="2">DUF6534 domain-containing protein</fullName>
    </recommendedName>
</protein>
<keyword evidence="1" id="KW-0812">Transmembrane</keyword>
<dbReference type="Proteomes" id="UP000054018">
    <property type="component" value="Unassembled WGS sequence"/>
</dbReference>
<dbReference type="AlphaFoldDB" id="A0A0C9Z4I0"/>
<dbReference type="OrthoDB" id="3190888at2759"/>
<feature type="transmembrane region" description="Helical" evidence="1">
    <location>
        <begin position="228"/>
        <end position="247"/>
    </location>
</feature>
<evidence type="ECO:0000256" key="1">
    <source>
        <dbReference type="SAM" id="Phobius"/>
    </source>
</evidence>
<keyword evidence="1" id="KW-1133">Transmembrane helix</keyword>
<feature type="transmembrane region" description="Helical" evidence="1">
    <location>
        <begin position="80"/>
        <end position="101"/>
    </location>
</feature>
<name>A0A0C9Z4I0_9AGAM</name>